<evidence type="ECO:0000313" key="7">
    <source>
        <dbReference type="Proteomes" id="UP000006764"/>
    </source>
</evidence>
<dbReference type="Pfam" id="PF13305">
    <property type="entry name" value="TetR_C_33"/>
    <property type="match status" value="1"/>
</dbReference>
<dbReference type="KEGG" id="apac:S7S_04690"/>
<dbReference type="GO" id="GO:0003700">
    <property type="term" value="F:DNA-binding transcription factor activity"/>
    <property type="evidence" value="ECO:0007669"/>
    <property type="project" value="TreeGrafter"/>
</dbReference>
<dbReference type="InterPro" id="IPR009057">
    <property type="entry name" value="Homeodomain-like_sf"/>
</dbReference>
<evidence type="ECO:0000256" key="2">
    <source>
        <dbReference type="ARBA" id="ARBA00023125"/>
    </source>
</evidence>
<dbReference type="EMBL" id="CP004387">
    <property type="protein sequence ID" value="AJD47360.1"/>
    <property type="molecule type" value="Genomic_DNA"/>
</dbReference>
<keyword evidence="2 4" id="KW-0238">DNA-binding</keyword>
<dbReference type="STRING" id="391936.S7S_04690"/>
<keyword evidence="3" id="KW-0804">Transcription</keyword>
<feature type="DNA-binding region" description="H-T-H motif" evidence="4">
    <location>
        <begin position="32"/>
        <end position="51"/>
    </location>
</feature>
<dbReference type="Pfam" id="PF00440">
    <property type="entry name" value="TetR_N"/>
    <property type="match status" value="1"/>
</dbReference>
<dbReference type="PANTHER" id="PTHR30055">
    <property type="entry name" value="HTH-TYPE TRANSCRIPTIONAL REGULATOR RUTR"/>
    <property type="match status" value="1"/>
</dbReference>
<organism evidence="6 7">
    <name type="scientific">Isoalcanivorax pacificus W11-5</name>
    <dbReference type="NCBI Taxonomy" id="391936"/>
    <lineage>
        <taxon>Bacteria</taxon>
        <taxon>Pseudomonadati</taxon>
        <taxon>Pseudomonadota</taxon>
        <taxon>Gammaproteobacteria</taxon>
        <taxon>Oceanospirillales</taxon>
        <taxon>Alcanivoracaceae</taxon>
        <taxon>Isoalcanivorax</taxon>
    </lineage>
</organism>
<proteinExistence type="predicted"/>
<dbReference type="InterPro" id="IPR025996">
    <property type="entry name" value="MT1864/Rv1816-like_C"/>
</dbReference>
<feature type="domain" description="HTH tetR-type" evidence="5">
    <location>
        <begin position="9"/>
        <end position="69"/>
    </location>
</feature>
<protein>
    <submittedName>
        <fullName evidence="6">TetR family transcriptional regulator</fullName>
    </submittedName>
</protein>
<evidence type="ECO:0000256" key="1">
    <source>
        <dbReference type="ARBA" id="ARBA00023015"/>
    </source>
</evidence>
<dbReference type="HOGENOM" id="CLU_069356_40_0_6"/>
<dbReference type="InterPro" id="IPR001647">
    <property type="entry name" value="HTH_TetR"/>
</dbReference>
<dbReference type="AlphaFoldDB" id="A0A0B4XKZ6"/>
<accession>A0A0B4XKZ6</accession>
<dbReference type="Proteomes" id="UP000006764">
    <property type="component" value="Chromosome"/>
</dbReference>
<reference evidence="6 7" key="1">
    <citation type="journal article" date="2012" name="J. Bacteriol.">
        <title>Genome sequence of an alkane-degrading bacterium, Alcanivorax pacificus type strain W11-5, isolated from deep sea sediment.</title>
        <authorList>
            <person name="Lai Q."/>
            <person name="Shao Z."/>
        </authorList>
    </citation>
    <scope>NUCLEOTIDE SEQUENCE [LARGE SCALE GENOMIC DNA]</scope>
    <source>
        <strain evidence="6 7">W11-5</strain>
    </source>
</reference>
<keyword evidence="7" id="KW-1185">Reference proteome</keyword>
<dbReference type="Gene3D" id="1.10.357.10">
    <property type="entry name" value="Tetracycline Repressor, domain 2"/>
    <property type="match status" value="1"/>
</dbReference>
<gene>
    <name evidence="6" type="ORF">S7S_04690</name>
</gene>
<evidence type="ECO:0000313" key="6">
    <source>
        <dbReference type="EMBL" id="AJD47360.1"/>
    </source>
</evidence>
<dbReference type="GO" id="GO:0000976">
    <property type="term" value="F:transcription cis-regulatory region binding"/>
    <property type="evidence" value="ECO:0007669"/>
    <property type="project" value="TreeGrafter"/>
</dbReference>
<dbReference type="InterPro" id="IPR036271">
    <property type="entry name" value="Tet_transcr_reg_TetR-rel_C_sf"/>
</dbReference>
<evidence type="ECO:0000256" key="3">
    <source>
        <dbReference type="ARBA" id="ARBA00023163"/>
    </source>
</evidence>
<sequence length="196" mass="21289">MPRDQYHHGDLAQQARDTARTVLDEHGDAAISLRALARQLGVTPPALYRHFSDRETLLAELAADGFRQLAAALHEVPTEPPRDALIGIGVAYVHFAHRHPNRYRLMFGGGVLPRGVHSRLDDAGRAAFAVLEHTICRARDAGYLRDDQPVPQLTAAAWALVHGLSLLCIDGHLGQQAMPDLLAAQLGALLLDGTAR</sequence>
<dbReference type="RefSeq" id="WP_008739468.1">
    <property type="nucleotide sequence ID" value="NZ_CP004387.1"/>
</dbReference>
<dbReference type="OrthoDB" id="5293556at2"/>
<dbReference type="SUPFAM" id="SSF46689">
    <property type="entry name" value="Homeodomain-like"/>
    <property type="match status" value="1"/>
</dbReference>
<name>A0A0B4XKZ6_9GAMM</name>
<dbReference type="InterPro" id="IPR050109">
    <property type="entry name" value="HTH-type_TetR-like_transc_reg"/>
</dbReference>
<dbReference type="PROSITE" id="PS50977">
    <property type="entry name" value="HTH_TETR_2"/>
    <property type="match status" value="1"/>
</dbReference>
<keyword evidence="1" id="KW-0805">Transcription regulation</keyword>
<dbReference type="SUPFAM" id="SSF48498">
    <property type="entry name" value="Tetracyclin repressor-like, C-terminal domain"/>
    <property type="match status" value="1"/>
</dbReference>
<evidence type="ECO:0000259" key="5">
    <source>
        <dbReference type="PROSITE" id="PS50977"/>
    </source>
</evidence>
<dbReference type="PANTHER" id="PTHR30055:SF220">
    <property type="entry name" value="TETR-FAMILY REGULATORY PROTEIN"/>
    <property type="match status" value="1"/>
</dbReference>
<evidence type="ECO:0000256" key="4">
    <source>
        <dbReference type="PROSITE-ProRule" id="PRU00335"/>
    </source>
</evidence>